<dbReference type="Pfam" id="PF14345">
    <property type="entry name" value="GDYXXLXY"/>
    <property type="match status" value="1"/>
</dbReference>
<keyword evidence="1" id="KW-0472">Membrane</keyword>
<comment type="caution">
    <text evidence="2">The sequence shown here is derived from an EMBL/GenBank/DDBJ whole genome shotgun (WGS) entry which is preliminary data.</text>
</comment>
<dbReference type="InterPro" id="IPR025833">
    <property type="entry name" value="GDYXXLXY"/>
</dbReference>
<keyword evidence="1" id="KW-0812">Transmembrane</keyword>
<reference evidence="3" key="1">
    <citation type="submission" date="2017-09" db="EMBL/GenBank/DDBJ databases">
        <title>Depth-based differentiation of microbial function through sediment-hosted aquifers and enrichment of novel symbionts in the deep terrestrial subsurface.</title>
        <authorList>
            <person name="Probst A.J."/>
            <person name="Ladd B."/>
            <person name="Jarett J.K."/>
            <person name="Geller-Mcgrath D.E."/>
            <person name="Sieber C.M.K."/>
            <person name="Emerson J.B."/>
            <person name="Anantharaman K."/>
            <person name="Thomas B.C."/>
            <person name="Malmstrom R."/>
            <person name="Stieglmeier M."/>
            <person name="Klingl A."/>
            <person name="Woyke T."/>
            <person name="Ryan C.M."/>
            <person name="Banfield J.F."/>
        </authorList>
    </citation>
    <scope>NUCLEOTIDE SEQUENCE [LARGE SCALE GENOMIC DNA]</scope>
</reference>
<evidence type="ECO:0000256" key="1">
    <source>
        <dbReference type="SAM" id="Phobius"/>
    </source>
</evidence>
<dbReference type="EMBL" id="PFCN01000027">
    <property type="protein sequence ID" value="PIR70306.1"/>
    <property type="molecule type" value="Genomic_DNA"/>
</dbReference>
<protein>
    <recommendedName>
        <fullName evidence="4">GDYXXLXY domain-containing protein</fullName>
    </recommendedName>
</protein>
<evidence type="ECO:0000313" key="2">
    <source>
        <dbReference type="EMBL" id="PIR70306.1"/>
    </source>
</evidence>
<dbReference type="Proteomes" id="UP000229383">
    <property type="component" value="Unassembled WGS sequence"/>
</dbReference>
<feature type="transmembrane region" description="Helical" evidence="1">
    <location>
        <begin position="7"/>
        <end position="29"/>
    </location>
</feature>
<evidence type="ECO:0000313" key="3">
    <source>
        <dbReference type="Proteomes" id="UP000229383"/>
    </source>
</evidence>
<sequence>MMTKQTKFILAVALQVVIFFAIIIFKVSILSGGTDILLRIEPVDPRDMLRGDYATFQYSNISNLDSYIFGGQQIRNGDTVYVVLRQSGKYWMAQNVQKTKPLSGEIALKGKVASGGIETQSDVLSNRRFDGSRIHIVYGIEEYFIPEGKDQGFSFFNKEAAARVVVDENGNAVLKQIFVDDKLWP</sequence>
<organism evidence="2 3">
    <name type="scientific">Candidatus Niyogibacteria bacterium CG10_big_fil_rev_8_21_14_0_10_42_19</name>
    <dbReference type="NCBI Taxonomy" id="1974725"/>
    <lineage>
        <taxon>Bacteria</taxon>
        <taxon>Candidatus Niyogiibacteriota</taxon>
    </lineage>
</organism>
<proteinExistence type="predicted"/>
<dbReference type="AlphaFoldDB" id="A0A2H0TFH6"/>
<keyword evidence="1" id="KW-1133">Transmembrane helix</keyword>
<gene>
    <name evidence="2" type="ORF">COU46_02210</name>
</gene>
<name>A0A2H0TFH6_9BACT</name>
<evidence type="ECO:0008006" key="4">
    <source>
        <dbReference type="Google" id="ProtNLM"/>
    </source>
</evidence>
<accession>A0A2H0TFH6</accession>